<name>A0A0A9HV28_ARUDO</name>
<sequence>MRLGKGLQLKHGQEKISREQEQLNLILNHSLVYLLDQAVYRDHRPQQRILSMCNLKVALVLVL</sequence>
<organism evidence="1">
    <name type="scientific">Arundo donax</name>
    <name type="common">Giant reed</name>
    <name type="synonym">Donax arundinaceus</name>
    <dbReference type="NCBI Taxonomy" id="35708"/>
    <lineage>
        <taxon>Eukaryota</taxon>
        <taxon>Viridiplantae</taxon>
        <taxon>Streptophyta</taxon>
        <taxon>Embryophyta</taxon>
        <taxon>Tracheophyta</taxon>
        <taxon>Spermatophyta</taxon>
        <taxon>Magnoliopsida</taxon>
        <taxon>Liliopsida</taxon>
        <taxon>Poales</taxon>
        <taxon>Poaceae</taxon>
        <taxon>PACMAD clade</taxon>
        <taxon>Arundinoideae</taxon>
        <taxon>Arundineae</taxon>
        <taxon>Arundo</taxon>
    </lineage>
</organism>
<reference evidence="1" key="2">
    <citation type="journal article" date="2015" name="Data Brief">
        <title>Shoot transcriptome of the giant reed, Arundo donax.</title>
        <authorList>
            <person name="Barrero R.A."/>
            <person name="Guerrero F.D."/>
            <person name="Moolhuijzen P."/>
            <person name="Goolsby J.A."/>
            <person name="Tidwell J."/>
            <person name="Bellgard S.E."/>
            <person name="Bellgard M.I."/>
        </authorList>
    </citation>
    <scope>NUCLEOTIDE SEQUENCE</scope>
    <source>
        <tissue evidence="1">Shoot tissue taken approximately 20 cm above the soil surface</tissue>
    </source>
</reference>
<protein>
    <submittedName>
        <fullName evidence="1">Uncharacterized protein</fullName>
    </submittedName>
</protein>
<accession>A0A0A9HV28</accession>
<reference evidence="1" key="1">
    <citation type="submission" date="2014-09" db="EMBL/GenBank/DDBJ databases">
        <authorList>
            <person name="Magalhaes I.L.F."/>
            <person name="Oliveira U."/>
            <person name="Santos F.R."/>
            <person name="Vidigal T.H.D.A."/>
            <person name="Brescovit A.D."/>
            <person name="Santos A.J."/>
        </authorList>
    </citation>
    <scope>NUCLEOTIDE SEQUENCE</scope>
    <source>
        <tissue evidence="1">Shoot tissue taken approximately 20 cm above the soil surface</tissue>
    </source>
</reference>
<dbReference type="AlphaFoldDB" id="A0A0A9HV28"/>
<proteinExistence type="predicted"/>
<evidence type="ECO:0000313" key="1">
    <source>
        <dbReference type="EMBL" id="JAE36763.1"/>
    </source>
</evidence>
<dbReference type="EMBL" id="GBRH01161133">
    <property type="protein sequence ID" value="JAE36763.1"/>
    <property type="molecule type" value="Transcribed_RNA"/>
</dbReference>